<protein>
    <submittedName>
        <fullName evidence="1">Uncharacterized protein</fullName>
    </submittedName>
</protein>
<dbReference type="AlphaFoldDB" id="A0A1H8M2L5"/>
<accession>A0A1H8M2L5</accession>
<dbReference type="OrthoDB" id="794992at2"/>
<dbReference type="Proteomes" id="UP000198942">
    <property type="component" value="Unassembled WGS sequence"/>
</dbReference>
<gene>
    <name evidence="1" type="ORF">SAMN05192574_105360</name>
</gene>
<reference evidence="2" key="1">
    <citation type="submission" date="2016-10" db="EMBL/GenBank/DDBJ databases">
        <authorList>
            <person name="Varghese N."/>
            <person name="Submissions S."/>
        </authorList>
    </citation>
    <scope>NUCLEOTIDE SEQUENCE [LARGE SCALE GENOMIC DNA]</scope>
    <source>
        <strain evidence="2">Gh-48</strain>
    </source>
</reference>
<keyword evidence="2" id="KW-1185">Reference proteome</keyword>
<dbReference type="EMBL" id="FOCL01000005">
    <property type="protein sequence ID" value="SEO11559.1"/>
    <property type="molecule type" value="Genomic_DNA"/>
</dbReference>
<dbReference type="RefSeq" id="WP_091212207.1">
    <property type="nucleotide sequence ID" value="NZ_FOCL01000005.1"/>
</dbReference>
<name>A0A1H8M2L5_9SPHI</name>
<proteinExistence type="predicted"/>
<organism evidence="1 2">
    <name type="scientific">Mucilaginibacter gossypiicola</name>
    <dbReference type="NCBI Taxonomy" id="551995"/>
    <lineage>
        <taxon>Bacteria</taxon>
        <taxon>Pseudomonadati</taxon>
        <taxon>Bacteroidota</taxon>
        <taxon>Sphingobacteriia</taxon>
        <taxon>Sphingobacteriales</taxon>
        <taxon>Sphingobacteriaceae</taxon>
        <taxon>Mucilaginibacter</taxon>
    </lineage>
</organism>
<dbReference type="STRING" id="551995.SAMN05192574_105360"/>
<evidence type="ECO:0000313" key="1">
    <source>
        <dbReference type="EMBL" id="SEO11559.1"/>
    </source>
</evidence>
<evidence type="ECO:0000313" key="2">
    <source>
        <dbReference type="Proteomes" id="UP000198942"/>
    </source>
</evidence>
<sequence length="166" mass="19703">MKQKQNSIQVHSPYNKCVQQAYNAIYKQTKQLLSTLENEELRYTLEREDKAQPIVGTIVHEFINPLLYLRLECHPTNAFAIHYGFEESKSFNEFARITSAFVRNIYKVTNKDITDVNIEDAVRTDYCIYLCSEMYEYIEERNKHHQFKQIKYRPSAAKRKQMHAVA</sequence>